<protein>
    <submittedName>
        <fullName evidence="1">Uncharacterized protein</fullName>
    </submittedName>
</protein>
<reference evidence="2" key="1">
    <citation type="journal article" date="2019" name="Syst. Appl. Microbiol.">
        <title>Flavobacterium circumlabens sp. nov. and Flavobacterium cupreum sp. nov., two psychrotrophic species isolated from Antarctic environmental samples.</title>
        <authorList>
            <person name="Kralova S."/>
            <person name="Busse H.-J."/>
            <person name="Svec P."/>
            <person name="Maslanova I."/>
            <person name="Stankova E."/>
            <person name="Bartak M."/>
            <person name="Sedlacek I."/>
        </authorList>
    </citation>
    <scope>NUCLEOTIDE SEQUENCE [LARGE SCALE GENOMIC DNA]</scope>
    <source>
        <strain evidence="2">CCM 8825</strain>
    </source>
</reference>
<evidence type="ECO:0000313" key="1">
    <source>
        <dbReference type="EMBL" id="RUT71727.1"/>
    </source>
</evidence>
<accession>A0A434ABK0</accession>
<dbReference type="InterPro" id="IPR053865">
    <property type="entry name" value="DUF6934"/>
</dbReference>
<sequence>MNIPKYDLLANTDSTLFTFESYGTTGKIVKGIAYTVTKNERLYNLGFGDLIFDPIQNRYIIDDLVVSDNGDRNTVLATVAKSVYNFSEIYPDRNIFIKGSTKARTRLYRRAISLNFEELSETFLIFGAMEDENGHVFDVPFDPNGDFYGFIIKRK</sequence>
<name>A0A434ABK0_9FLAO</name>
<gene>
    <name evidence="1" type="ORF">D0817_03320</name>
</gene>
<dbReference type="Proteomes" id="UP000288102">
    <property type="component" value="Unassembled WGS sequence"/>
</dbReference>
<proteinExistence type="predicted"/>
<dbReference type="EMBL" id="QWDM01000002">
    <property type="protein sequence ID" value="RUT71727.1"/>
    <property type="molecule type" value="Genomic_DNA"/>
</dbReference>
<dbReference type="RefSeq" id="WP_127336976.1">
    <property type="nucleotide sequence ID" value="NZ_QWDM01000002.1"/>
</dbReference>
<keyword evidence="2" id="KW-1185">Reference proteome</keyword>
<dbReference type="Pfam" id="PF22028">
    <property type="entry name" value="DUF6934"/>
    <property type="match status" value="1"/>
</dbReference>
<evidence type="ECO:0000313" key="2">
    <source>
        <dbReference type="Proteomes" id="UP000288102"/>
    </source>
</evidence>
<dbReference type="AlphaFoldDB" id="A0A434ABK0"/>
<dbReference type="OrthoDB" id="1343312at2"/>
<organism evidence="1 2">
    <name type="scientific">Flavobacterium cupreum</name>
    <dbReference type="NCBI Taxonomy" id="2133766"/>
    <lineage>
        <taxon>Bacteria</taxon>
        <taxon>Pseudomonadati</taxon>
        <taxon>Bacteroidota</taxon>
        <taxon>Flavobacteriia</taxon>
        <taxon>Flavobacteriales</taxon>
        <taxon>Flavobacteriaceae</taxon>
        <taxon>Flavobacterium</taxon>
    </lineage>
</organism>
<comment type="caution">
    <text evidence="1">The sequence shown here is derived from an EMBL/GenBank/DDBJ whole genome shotgun (WGS) entry which is preliminary data.</text>
</comment>